<keyword evidence="2" id="KW-1185">Reference proteome</keyword>
<accession>A0A0D1WXT3</accession>
<organism evidence="1 2">
    <name type="scientific">Exophiala mesophila</name>
    <name type="common">Black yeast-like fungus</name>
    <dbReference type="NCBI Taxonomy" id="212818"/>
    <lineage>
        <taxon>Eukaryota</taxon>
        <taxon>Fungi</taxon>
        <taxon>Dikarya</taxon>
        <taxon>Ascomycota</taxon>
        <taxon>Pezizomycotina</taxon>
        <taxon>Eurotiomycetes</taxon>
        <taxon>Chaetothyriomycetidae</taxon>
        <taxon>Chaetothyriales</taxon>
        <taxon>Herpotrichiellaceae</taxon>
        <taxon>Exophiala</taxon>
    </lineage>
</organism>
<dbReference type="AlphaFoldDB" id="A0A0D1WXT3"/>
<dbReference type="RefSeq" id="XP_016225829.1">
    <property type="nucleotide sequence ID" value="XM_016366311.1"/>
</dbReference>
<dbReference type="Proteomes" id="UP000054302">
    <property type="component" value="Unassembled WGS sequence"/>
</dbReference>
<gene>
    <name evidence="1" type="ORF">PV10_02038</name>
</gene>
<sequence>MCVNFGYRTLCDHCYEHMNWKFLRRVECQKFKATGSCRQVHWIKDKSWIKRKRQSWVCQDACQGPKTRETAEDQLLVHTGETLAQSRRSAYDVGRAAWRDARSA</sequence>
<evidence type="ECO:0000313" key="2">
    <source>
        <dbReference type="Proteomes" id="UP000054302"/>
    </source>
</evidence>
<dbReference type="GeneID" id="27319883"/>
<evidence type="ECO:0000313" key="1">
    <source>
        <dbReference type="EMBL" id="KIV94255.1"/>
    </source>
</evidence>
<reference evidence="1 2" key="1">
    <citation type="submission" date="2015-01" db="EMBL/GenBank/DDBJ databases">
        <title>The Genome Sequence of Exophiala mesophila CBS40295.</title>
        <authorList>
            <consortium name="The Broad Institute Genomics Platform"/>
            <person name="Cuomo C."/>
            <person name="de Hoog S."/>
            <person name="Gorbushina A."/>
            <person name="Stielow B."/>
            <person name="Teixiera M."/>
            <person name="Abouelleil A."/>
            <person name="Chapman S.B."/>
            <person name="Priest M."/>
            <person name="Young S.K."/>
            <person name="Wortman J."/>
            <person name="Nusbaum C."/>
            <person name="Birren B."/>
        </authorList>
    </citation>
    <scope>NUCLEOTIDE SEQUENCE [LARGE SCALE GENOMIC DNA]</scope>
    <source>
        <strain evidence="1 2">CBS 40295</strain>
    </source>
</reference>
<dbReference type="VEuPathDB" id="FungiDB:PV10_02038"/>
<dbReference type="OrthoDB" id="10269766at2759"/>
<dbReference type="EMBL" id="KN847521">
    <property type="protein sequence ID" value="KIV94255.1"/>
    <property type="molecule type" value="Genomic_DNA"/>
</dbReference>
<name>A0A0D1WXT3_EXOME</name>
<proteinExistence type="predicted"/>
<protein>
    <submittedName>
        <fullName evidence="1">Uncharacterized protein</fullName>
    </submittedName>
</protein>
<dbReference type="HOGENOM" id="CLU_2250172_0_0_1"/>